<sequence length="1210" mass="135652">METELRLFKIDEELASLLSTMDDEDLSDFATLHKDPQNDEDVETFIYIGLYAFMKLKSLEHLQNAHQCSQKWVSHINDNDADYMRRQEAFRGIQLDRVKAGISLATQIKQSYSTLRLSNQQMPKDLELLFNIFTSLSVNVAPILKDKLSLLDLITPLAIRLDRRLTSHLAGNFKLIIVPGSEQSNLIASATDELEDHIQFLQAIANGYCSESEKTDNVELLNSAVGFMQIARNMLPDGRVPLTVKVLMNLGSTLGIRSSRTGSMTDLNDAIDLITQSLELATLSEPGSRSISASWNNLADVLAERFRQTGSREDLDRAVQASSIAAEYDQDEEYARFLDNLGKRLIQRFQLLRSMEDLERGVDALKKSSDATPKHVVEKAARLGNYSSALAHLFDRTKDLEHLRHSIKVAEEAIEAVPTGHYLYGPSWASLASRVGDLFEQTQAPEDLHRALEASTRALDFFRKDDPSRPAHLVVYAGLLKLLYERTGLDQDHKKCIEAYNEAIEATPPNHPDRAVRLGRLADFLRDGKDARELLHNRDASQDIDTLVETMASMHMNFQKAVACDIEGFSCENAMPVNRIVLARHATLTLNFYPDEWGLRLFENHWEKSYELLEKALTLVPKVSPRTLAHLDKQHIIEVIGTIGPEAASVALKAGKSPYEAVRLLELGRGVIAGSLLEIRGDISILNQAYPDLAARFVSLRDQLDSAFTESASKMNESTPVDTAVAFRDQAFEADLSSKLNMNQARESWLGLAEEAAPPWELKAKARCQAEEEFDQLLATIRSKDGFEDFLHFPSQEKLKAAAEKGPIVIVNISTYCCDAFLIESSQIKVLPLSVFGLTLASVEEQVQQLSAARLSSSRQAFYRCLKWLWDTIAKPCLDALGLDKPHSNISGKNYPRLWWIPTGPLCHLPLHAAGDYQSFGETVLDRVMPSYAPSAKSLVFNRQHRATVPAASRGEQSTETHALLIAMAETRGFESLSFAAKEVDMLRALLPALQFKTMMPSSRKAEVLRDLKSCSLFHFAGHGRVDLQEPSLSCLLLDDWEESPLTVGDLRDSKFQDNPPFLAFLSACSTGVNPADKLDNEGIHLISAFQLAGFRHVVGTLWEVVDEHCVDVARVFYETMRDEGMTDDIVCQALHRAVRLLRDRLTLFGTTRRGFSHYEEEIDNYIDEDEGTSSGNLMEEGLRNERDPIPRKKKRELDISWASYIHYGI</sequence>
<accession>X0BHH1</accession>
<evidence type="ECO:0000313" key="2">
    <source>
        <dbReference type="EMBL" id="EXK77929.1"/>
    </source>
</evidence>
<dbReference type="Pfam" id="PF12770">
    <property type="entry name" value="CHAT"/>
    <property type="match status" value="1"/>
</dbReference>
<dbReference type="EMBL" id="JH658558">
    <property type="protein sequence ID" value="EXK77929.1"/>
    <property type="molecule type" value="Genomic_DNA"/>
</dbReference>
<name>X0BHH1_FUSOX</name>
<dbReference type="HOGENOM" id="CLU_001305_0_0_1"/>
<keyword evidence="3" id="KW-1185">Reference proteome</keyword>
<dbReference type="SUPFAM" id="SSF48452">
    <property type="entry name" value="TPR-like"/>
    <property type="match status" value="1"/>
</dbReference>
<proteinExistence type="predicted"/>
<gene>
    <name evidence="2" type="ORF">FOQG_17378</name>
</gene>
<evidence type="ECO:0000313" key="3">
    <source>
        <dbReference type="Proteomes" id="UP000030663"/>
    </source>
</evidence>
<reference evidence="2 3" key="1">
    <citation type="submission" date="2011-11" db="EMBL/GenBank/DDBJ databases">
        <title>The Genome Sequence of Fusarium oxysporum PHW815.</title>
        <authorList>
            <consortium name="The Broad Institute Genome Sequencing Platform"/>
            <person name="Ma L.-J."/>
            <person name="Gale L.R."/>
            <person name="Schwartz D.C."/>
            <person name="Zhou S."/>
            <person name="Corby-Kistler H."/>
            <person name="Young S.K."/>
            <person name="Zeng Q."/>
            <person name="Gargeya S."/>
            <person name="Fitzgerald M."/>
            <person name="Haas B."/>
            <person name="Abouelleil A."/>
            <person name="Alvarado L."/>
            <person name="Arachchi H.M."/>
            <person name="Berlin A."/>
            <person name="Brown A."/>
            <person name="Chapman S.B."/>
            <person name="Chen Z."/>
            <person name="Dunbar C."/>
            <person name="Freedman E."/>
            <person name="Gearin G."/>
            <person name="Goldberg J."/>
            <person name="Griggs A."/>
            <person name="Gujja S."/>
            <person name="Heiman D."/>
            <person name="Howarth C."/>
            <person name="Larson L."/>
            <person name="Lui A."/>
            <person name="MacDonald P.J.P."/>
            <person name="Montmayeur A."/>
            <person name="Murphy C."/>
            <person name="Neiman D."/>
            <person name="Pearson M."/>
            <person name="Priest M."/>
            <person name="Roberts A."/>
            <person name="Saif S."/>
            <person name="Shea T."/>
            <person name="Shenoy N."/>
            <person name="Sisk P."/>
            <person name="Stolte C."/>
            <person name="Sykes S."/>
            <person name="Wortman J."/>
            <person name="Nusbaum C."/>
            <person name="Birren B."/>
        </authorList>
    </citation>
    <scope>NUCLEOTIDE SEQUENCE [LARGE SCALE GENOMIC DNA]</scope>
    <source>
        <strain evidence="2 3">54005</strain>
    </source>
</reference>
<dbReference type="Proteomes" id="UP000030663">
    <property type="component" value="Unassembled WGS sequence"/>
</dbReference>
<protein>
    <recommendedName>
        <fullName evidence="1">CHAT domain-containing protein</fullName>
    </recommendedName>
</protein>
<evidence type="ECO:0000259" key="1">
    <source>
        <dbReference type="Pfam" id="PF12770"/>
    </source>
</evidence>
<dbReference type="AlphaFoldDB" id="X0BHH1"/>
<feature type="domain" description="CHAT" evidence="1">
    <location>
        <begin position="864"/>
        <end position="1209"/>
    </location>
</feature>
<organism evidence="2 3">
    <name type="scientific">Fusarium oxysporum f. sp. raphani 54005</name>
    <dbReference type="NCBI Taxonomy" id="1089458"/>
    <lineage>
        <taxon>Eukaryota</taxon>
        <taxon>Fungi</taxon>
        <taxon>Dikarya</taxon>
        <taxon>Ascomycota</taxon>
        <taxon>Pezizomycotina</taxon>
        <taxon>Sordariomycetes</taxon>
        <taxon>Hypocreomycetidae</taxon>
        <taxon>Hypocreales</taxon>
        <taxon>Nectriaceae</taxon>
        <taxon>Fusarium</taxon>
        <taxon>Fusarium oxysporum species complex</taxon>
    </lineage>
</organism>
<dbReference type="Gene3D" id="1.25.40.10">
    <property type="entry name" value="Tetratricopeptide repeat domain"/>
    <property type="match status" value="2"/>
</dbReference>
<dbReference type="InterPro" id="IPR024983">
    <property type="entry name" value="CHAT_dom"/>
</dbReference>
<dbReference type="InterPro" id="IPR011990">
    <property type="entry name" value="TPR-like_helical_dom_sf"/>
</dbReference>